<dbReference type="AlphaFoldDB" id="A0A3A4NG63"/>
<evidence type="ECO:0000313" key="2">
    <source>
        <dbReference type="EMBL" id="RJP15970.1"/>
    </source>
</evidence>
<reference evidence="2 3" key="1">
    <citation type="journal article" date="2017" name="ISME J.">
        <title>Energy and carbon metabolisms in a deep terrestrial subsurface fluid microbial community.</title>
        <authorList>
            <person name="Momper L."/>
            <person name="Jungbluth S.P."/>
            <person name="Lee M.D."/>
            <person name="Amend J.P."/>
        </authorList>
    </citation>
    <scope>NUCLEOTIDE SEQUENCE [LARGE SCALE GENOMIC DNA]</scope>
    <source>
        <strain evidence="2">SURF_5</strain>
    </source>
</reference>
<dbReference type="InterPro" id="IPR029045">
    <property type="entry name" value="ClpP/crotonase-like_dom_sf"/>
</dbReference>
<keyword evidence="2" id="KW-0413">Isomerase</keyword>
<dbReference type="EMBL" id="QZKU01000130">
    <property type="protein sequence ID" value="RJP15970.1"/>
    <property type="molecule type" value="Genomic_DNA"/>
</dbReference>
<dbReference type="CDD" id="cd06558">
    <property type="entry name" value="crotonase-like"/>
    <property type="match status" value="1"/>
</dbReference>
<dbReference type="PANTHER" id="PTHR43802:SF1">
    <property type="entry name" value="IP11341P-RELATED"/>
    <property type="match status" value="1"/>
</dbReference>
<evidence type="ECO:0000313" key="3">
    <source>
        <dbReference type="Proteomes" id="UP000265882"/>
    </source>
</evidence>
<proteinExistence type="inferred from homology"/>
<dbReference type="Proteomes" id="UP000265882">
    <property type="component" value="Unassembled WGS sequence"/>
</dbReference>
<dbReference type="GO" id="GO:0016853">
    <property type="term" value="F:isomerase activity"/>
    <property type="evidence" value="ECO:0007669"/>
    <property type="project" value="UniProtKB-KW"/>
</dbReference>
<protein>
    <submittedName>
        <fullName evidence="2">Enoyl-CoA hydratase/isomerase family protein</fullName>
    </submittedName>
</protein>
<name>A0A3A4NG63_ABYX5</name>
<comment type="caution">
    <text evidence="2">The sequence shown here is derived from an EMBL/GenBank/DDBJ whole genome shotgun (WGS) entry which is preliminary data.</text>
</comment>
<evidence type="ECO:0000256" key="1">
    <source>
        <dbReference type="ARBA" id="ARBA00005254"/>
    </source>
</evidence>
<comment type="similarity">
    <text evidence="1">Belongs to the enoyl-CoA hydratase/isomerase family.</text>
</comment>
<dbReference type="Pfam" id="PF00378">
    <property type="entry name" value="ECH_1"/>
    <property type="match status" value="1"/>
</dbReference>
<organism evidence="2 3">
    <name type="scientific">Abyssobacteria bacterium (strain SURF_5)</name>
    <dbReference type="NCBI Taxonomy" id="2093360"/>
    <lineage>
        <taxon>Bacteria</taxon>
        <taxon>Pseudomonadati</taxon>
        <taxon>Candidatus Hydrogenedentota</taxon>
        <taxon>Candidatus Abyssobacteria</taxon>
    </lineage>
</organism>
<accession>A0A3A4NG63</accession>
<dbReference type="InterPro" id="IPR001753">
    <property type="entry name" value="Enoyl-CoA_hydra/iso"/>
</dbReference>
<dbReference type="PANTHER" id="PTHR43802">
    <property type="entry name" value="ENOYL-COA HYDRATASE"/>
    <property type="match status" value="1"/>
</dbReference>
<sequence>MTPNFEFLNVTVQDGVATIILNRVEKMNSLCMKLRDEIEQCLDLLEADQNVRSAILTGGEDVFCAGFDINEVIETELESFSHRILEYHEKIYGFPKPIVAAVSGFALAGGFDLALCGDIIIASDTAVFGHPEIRFGVNPLLTPLWRKVGPSKAAELVMTGEMLNAEKAVLIGLAVKAVPPDRLLAEASEFARKLAKIEPRALAAVKRASMVVPKLDLRSSLEYEFGLTAEIMRNSELKSRIETYARKAGLIS</sequence>
<gene>
    <name evidence="2" type="ORF">C4520_19750</name>
</gene>
<dbReference type="SUPFAM" id="SSF52096">
    <property type="entry name" value="ClpP/crotonase"/>
    <property type="match status" value="1"/>
</dbReference>
<dbReference type="Gene3D" id="3.90.226.10">
    <property type="entry name" value="2-enoyl-CoA Hydratase, Chain A, domain 1"/>
    <property type="match status" value="1"/>
</dbReference>